<keyword evidence="1" id="KW-1133">Transmembrane helix</keyword>
<name>A0A382BPT4_9ZZZZ</name>
<dbReference type="EMBL" id="UINC01030762">
    <property type="protein sequence ID" value="SVB15684.1"/>
    <property type="molecule type" value="Genomic_DNA"/>
</dbReference>
<evidence type="ECO:0000313" key="2">
    <source>
        <dbReference type="EMBL" id="SVB15684.1"/>
    </source>
</evidence>
<feature type="transmembrane region" description="Helical" evidence="1">
    <location>
        <begin position="12"/>
        <end position="31"/>
    </location>
</feature>
<feature type="transmembrane region" description="Helical" evidence="1">
    <location>
        <begin position="88"/>
        <end position="110"/>
    </location>
</feature>
<feature type="transmembrane region" description="Helical" evidence="1">
    <location>
        <begin position="260"/>
        <end position="282"/>
    </location>
</feature>
<accession>A0A382BPT4</accession>
<keyword evidence="1" id="KW-0472">Membrane</keyword>
<feature type="transmembrane region" description="Helical" evidence="1">
    <location>
        <begin position="175"/>
        <end position="200"/>
    </location>
</feature>
<evidence type="ECO:0000256" key="1">
    <source>
        <dbReference type="SAM" id="Phobius"/>
    </source>
</evidence>
<organism evidence="2">
    <name type="scientific">marine metagenome</name>
    <dbReference type="NCBI Taxonomy" id="408172"/>
    <lineage>
        <taxon>unclassified sequences</taxon>
        <taxon>metagenomes</taxon>
        <taxon>ecological metagenomes</taxon>
    </lineage>
</organism>
<keyword evidence="1" id="KW-0812">Transmembrane</keyword>
<proteinExistence type="predicted"/>
<feature type="transmembrane region" description="Helical" evidence="1">
    <location>
        <begin position="37"/>
        <end position="58"/>
    </location>
</feature>
<feature type="transmembrane region" description="Helical" evidence="1">
    <location>
        <begin position="221"/>
        <end position="240"/>
    </location>
</feature>
<dbReference type="AlphaFoldDB" id="A0A382BPT4"/>
<sequence>MAELKWRLRDILLFTVLVFLPMLAEIGLLFAGVFAAIISAIMARIFIGICIRLLPFYARRQASKGRFLIRFNNPIADMTMTRKRKARIALSHAWVPFAFCVFIASSAITFQGFEGAATGEGLEFYNCADGEEILFSDVGDPEWGCSDGSDLTDPDPTSCTYPECTGKPEDRVLELVFGFEFGIIVMLSPLIAFLTAPLLIVKESTIAVVDKEDRSITPIGANAYSMLNAVFGFGAFIILSETSWSVAQVAANSTADRLEIVFVVMFMTISLMLIIFHILWIYSYLYANTHIKFLSIFEEKLTNSQDIELHTFNETNPGILSVEPS</sequence>
<gene>
    <name evidence="2" type="ORF">METZ01_LOCUS168538</name>
</gene>
<reference evidence="2" key="1">
    <citation type="submission" date="2018-05" db="EMBL/GenBank/DDBJ databases">
        <authorList>
            <person name="Lanie J.A."/>
            <person name="Ng W.-L."/>
            <person name="Kazmierczak K.M."/>
            <person name="Andrzejewski T.M."/>
            <person name="Davidsen T.M."/>
            <person name="Wayne K.J."/>
            <person name="Tettelin H."/>
            <person name="Glass J.I."/>
            <person name="Rusch D."/>
            <person name="Podicherti R."/>
            <person name="Tsui H.-C.T."/>
            <person name="Winkler M.E."/>
        </authorList>
    </citation>
    <scope>NUCLEOTIDE SEQUENCE</scope>
</reference>
<protein>
    <submittedName>
        <fullName evidence="2">Uncharacterized protein</fullName>
    </submittedName>
</protein>